<dbReference type="Pfam" id="PF14559">
    <property type="entry name" value="TPR_19"/>
    <property type="match status" value="1"/>
</dbReference>
<evidence type="ECO:0000256" key="1">
    <source>
        <dbReference type="PROSITE-ProRule" id="PRU00339"/>
    </source>
</evidence>
<feature type="repeat" description="TPR" evidence="1">
    <location>
        <begin position="764"/>
        <end position="797"/>
    </location>
</feature>
<dbReference type="PANTHER" id="PTHR12558:SF13">
    <property type="entry name" value="CELL DIVISION CYCLE PROTEIN 27 HOMOLOG"/>
    <property type="match status" value="1"/>
</dbReference>
<sequence length="876" mass="95642">MMTPIRNFRFVSLAVVALCGLVACGQADDGETDLLQVEAYLDVADLYRTQGQFRAAVIEAQNALQIAPGYANTRLFISRLYLDIGDNSQSIELLTTLVEERPDNTEAILLLAEAHLNSGNPLETLSYLDNLNPENSEQQNKGDWLRGNAQAATGEPQAAEATFQAILSTNSDYVDALISLSKLDYRGGNIDDSLGYMERAIALEPTDLDLWIWRGQFALLQEQYPEAEEALFEALDIMSVYDLTTAKRFSVLQSVLIPLQMQQKNDQALRYAQIIAESPQGQFQEVYSSAVSFFESGDFAAAEETLNGILASSPDHPGSNILLGMTQYAQGNYAAAADSLVGLANIEGASPQIIKTLAATHLRLNQPDSALTVLTEALSRYPQDASLLAMIGVSQQSMGNMQESVESFTQALDLQPDTAEIHFALAGSNFYLQDFDGAIFNLNETLRINPGFTEAKTTLIDLHLSQQNFDLARAAVQSWLDLDAGSVININLAGRVAFSEGNTAEARQFFDSSLRGNESDVLSRLFLARIDLIDENYLGAQSGFMAVLDYEPSNVEAISGILAMGDMSGTADARIADVQRIIDEDTEGFIPALVLSQYYLGRNELSEAMESAQVAYSRDENRFTENTVIEITLRQANIARQDQDNATASLLVESVLEIQSDNIPAITVAIGIANETGDNAIADAYIAQIKELQPDSSYGFEVEGDLYVARGDLELAASAFERAWGINVTPDIGIKFHRILIALNRDAEVARMLDTWVAALPDGAAVNMLLALGYQENGQDSEAIESYEVAIQQQPDNIVVLNNLAWLYQDSSPARALELSSHAAELYPDNSDVLDTYGWVLFKQNQNSQAIEVLQKALDLAPESEAIADHLNTASQ</sequence>
<dbReference type="Gene3D" id="1.25.40.10">
    <property type="entry name" value="Tetratricopeptide repeat domain"/>
    <property type="match status" value="4"/>
</dbReference>
<dbReference type="AlphaFoldDB" id="A0A2A5B7E8"/>
<proteinExistence type="predicted"/>
<keyword evidence="1" id="KW-0802">TPR repeat</keyword>
<feature type="repeat" description="TPR" evidence="1">
    <location>
        <begin position="174"/>
        <end position="207"/>
    </location>
</feature>
<feature type="repeat" description="TPR" evidence="1">
    <location>
        <begin position="385"/>
        <end position="418"/>
    </location>
</feature>
<dbReference type="EMBL" id="NVVJ01000007">
    <property type="protein sequence ID" value="PCJ27280.1"/>
    <property type="molecule type" value="Genomic_DNA"/>
</dbReference>
<dbReference type="SUPFAM" id="SSF48452">
    <property type="entry name" value="TPR-like"/>
    <property type="match status" value="3"/>
</dbReference>
<evidence type="ECO:0000313" key="3">
    <source>
        <dbReference type="EMBL" id="PCJ27280.1"/>
    </source>
</evidence>
<feature type="repeat" description="TPR" evidence="1">
    <location>
        <begin position="831"/>
        <end position="864"/>
    </location>
</feature>
<dbReference type="InterPro" id="IPR011990">
    <property type="entry name" value="TPR-like_helical_dom_sf"/>
</dbReference>
<organism evidence="3 4">
    <name type="scientific">SAR86 cluster bacterium</name>
    <dbReference type="NCBI Taxonomy" id="2030880"/>
    <lineage>
        <taxon>Bacteria</taxon>
        <taxon>Pseudomonadati</taxon>
        <taxon>Pseudomonadota</taxon>
        <taxon>Gammaproteobacteria</taxon>
        <taxon>SAR86 cluster</taxon>
    </lineage>
</organism>
<feature type="repeat" description="TPR" evidence="1">
    <location>
        <begin position="37"/>
        <end position="70"/>
    </location>
</feature>
<name>A0A2A5B7E8_9GAMM</name>
<keyword evidence="2" id="KW-0732">Signal</keyword>
<dbReference type="Pfam" id="PF13432">
    <property type="entry name" value="TPR_16"/>
    <property type="match status" value="4"/>
</dbReference>
<dbReference type="SMART" id="SM00028">
    <property type="entry name" value="TPR"/>
    <property type="match status" value="10"/>
</dbReference>
<feature type="chain" id="PRO_5012924145" evidence="2">
    <location>
        <begin position="28"/>
        <end position="876"/>
    </location>
</feature>
<evidence type="ECO:0000256" key="2">
    <source>
        <dbReference type="SAM" id="SignalP"/>
    </source>
</evidence>
<dbReference type="PANTHER" id="PTHR12558">
    <property type="entry name" value="CELL DIVISION CYCLE 16,23,27"/>
    <property type="match status" value="1"/>
</dbReference>
<dbReference type="InterPro" id="IPR019734">
    <property type="entry name" value="TPR_rpt"/>
</dbReference>
<comment type="caution">
    <text evidence="3">The sequence shown here is derived from an EMBL/GenBank/DDBJ whole genome shotgun (WGS) entry which is preliminary data.</text>
</comment>
<dbReference type="PROSITE" id="PS51257">
    <property type="entry name" value="PROKAR_LIPOPROTEIN"/>
    <property type="match status" value="1"/>
</dbReference>
<dbReference type="Proteomes" id="UP000218327">
    <property type="component" value="Unassembled WGS sequence"/>
</dbReference>
<evidence type="ECO:0000313" key="4">
    <source>
        <dbReference type="Proteomes" id="UP000218327"/>
    </source>
</evidence>
<accession>A0A2A5B7E8</accession>
<feature type="signal peptide" evidence="2">
    <location>
        <begin position="1"/>
        <end position="27"/>
    </location>
</feature>
<reference evidence="4" key="1">
    <citation type="submission" date="2017-08" db="EMBL/GenBank/DDBJ databases">
        <title>A dynamic microbial community with high functional redundancy inhabits the cold, oxic subseafloor aquifer.</title>
        <authorList>
            <person name="Tully B.J."/>
            <person name="Wheat C.G."/>
            <person name="Glazer B.T."/>
            <person name="Huber J.A."/>
        </authorList>
    </citation>
    <scope>NUCLEOTIDE SEQUENCE [LARGE SCALE GENOMIC DNA]</scope>
</reference>
<dbReference type="Pfam" id="PF13181">
    <property type="entry name" value="TPR_8"/>
    <property type="match status" value="1"/>
</dbReference>
<dbReference type="PROSITE" id="PS50005">
    <property type="entry name" value="TPR"/>
    <property type="match status" value="5"/>
</dbReference>
<gene>
    <name evidence="3" type="ORF">COA96_03595</name>
</gene>
<protein>
    <submittedName>
        <fullName evidence="3">Uncharacterized protein</fullName>
    </submittedName>
</protein>